<feature type="non-terminal residue" evidence="1">
    <location>
        <position position="1"/>
    </location>
</feature>
<proteinExistence type="predicted"/>
<dbReference type="EMBL" id="CATQJA010002604">
    <property type="protein sequence ID" value="CAJ0572713.1"/>
    <property type="molecule type" value="Genomic_DNA"/>
</dbReference>
<evidence type="ECO:0000313" key="1">
    <source>
        <dbReference type="EMBL" id="CAJ0572713.1"/>
    </source>
</evidence>
<accession>A0AA36FYB9</accession>
<gene>
    <name evidence="1" type="ORF">MSPICULIGERA_LOCUS11094</name>
</gene>
<sequence>MMSHMLHCRARRQTIEKSRLSTDDEPAGLFVTLQRRFDSSDSSTPSSPTSAMIASPLSPAVRFFSGSSSSPFACATSGYGPALGHHLGETTATSFFESASNVLSKQ</sequence>
<reference evidence="1" key="1">
    <citation type="submission" date="2023-06" db="EMBL/GenBank/DDBJ databases">
        <authorList>
            <person name="Delattre M."/>
        </authorList>
    </citation>
    <scope>NUCLEOTIDE SEQUENCE</scope>
    <source>
        <strain evidence="1">AF72</strain>
    </source>
</reference>
<name>A0AA36FYB9_9BILA</name>
<keyword evidence="2" id="KW-1185">Reference proteome</keyword>
<protein>
    <submittedName>
        <fullName evidence="1">Uncharacterized protein</fullName>
    </submittedName>
</protein>
<dbReference type="AlphaFoldDB" id="A0AA36FYB9"/>
<dbReference type="Proteomes" id="UP001177023">
    <property type="component" value="Unassembled WGS sequence"/>
</dbReference>
<comment type="caution">
    <text evidence="1">The sequence shown here is derived from an EMBL/GenBank/DDBJ whole genome shotgun (WGS) entry which is preliminary data.</text>
</comment>
<evidence type="ECO:0000313" key="2">
    <source>
        <dbReference type="Proteomes" id="UP001177023"/>
    </source>
</evidence>
<organism evidence="1 2">
    <name type="scientific">Mesorhabditis spiculigera</name>
    <dbReference type="NCBI Taxonomy" id="96644"/>
    <lineage>
        <taxon>Eukaryota</taxon>
        <taxon>Metazoa</taxon>
        <taxon>Ecdysozoa</taxon>
        <taxon>Nematoda</taxon>
        <taxon>Chromadorea</taxon>
        <taxon>Rhabditida</taxon>
        <taxon>Rhabditina</taxon>
        <taxon>Rhabditomorpha</taxon>
        <taxon>Rhabditoidea</taxon>
        <taxon>Rhabditidae</taxon>
        <taxon>Mesorhabditinae</taxon>
        <taxon>Mesorhabditis</taxon>
    </lineage>
</organism>